<gene>
    <name evidence="2" type="ORF">MM171B00326_0030</name>
</gene>
<dbReference type="EMBL" id="MT143881">
    <property type="protein sequence ID" value="QJB04395.1"/>
    <property type="molecule type" value="Genomic_DNA"/>
</dbReference>
<name>A0A6M3MFV8_9ZZZZ</name>
<protein>
    <submittedName>
        <fullName evidence="2">Putative portal protein</fullName>
    </submittedName>
</protein>
<organism evidence="2">
    <name type="scientific">viral metagenome</name>
    <dbReference type="NCBI Taxonomy" id="1070528"/>
    <lineage>
        <taxon>unclassified sequences</taxon>
        <taxon>metagenomes</taxon>
        <taxon>organismal metagenomes</taxon>
    </lineage>
</organism>
<sequence>MRNKMTLFPRRAELQEMEKKNIQLQAKIEASQKVQELLVDNILTITEVNRTYSGNQYKSYESAVKAISDKYCNKAAWGCTQTGSIIDLRAAFILGEGIQIIPVVDKRVDAELELEWTSDFFAYNGLDAEMAQEVAKEVEIEGKVALNIIYEKEPFKVWPGMVSTRFIPWTIKKYNIKTDPTDYLWYKKIEWPVSGNSPAGSFDEKQFVYKKFGGRLFDPNDAQPKIMKCLTQIDRLDMALRDLREINHLFAAPIPIVELNSESKTNVTELQEKLDKINWKISKGFVLKGGIFNYKSPDASGVQNLLSEIELCIKIVSGVTGIPIHYLGLLDLLKNRATGENTRELIMAATAREREIWIGAFTELIEKAMMLFNKESGMGQKTKKLDPTKIKVDIPEITQEHWDRLEKVLIPAALGGIISKEYVASQIPGIDMEAEAEKKKQKDADDLASAKEELEALKAEAAMNMEGV</sequence>
<dbReference type="AlphaFoldDB" id="A0A6M3MFV8"/>
<proteinExistence type="predicted"/>
<evidence type="ECO:0000256" key="1">
    <source>
        <dbReference type="SAM" id="Coils"/>
    </source>
</evidence>
<keyword evidence="1" id="KW-0175">Coiled coil</keyword>
<reference evidence="2" key="1">
    <citation type="submission" date="2020-03" db="EMBL/GenBank/DDBJ databases">
        <title>The deep terrestrial virosphere.</title>
        <authorList>
            <person name="Holmfeldt K."/>
            <person name="Nilsson E."/>
            <person name="Simone D."/>
            <person name="Lopez-Fernandez M."/>
            <person name="Wu X."/>
            <person name="de Brujin I."/>
            <person name="Lundin D."/>
            <person name="Andersson A."/>
            <person name="Bertilsson S."/>
            <person name="Dopson M."/>
        </authorList>
    </citation>
    <scope>NUCLEOTIDE SEQUENCE</scope>
    <source>
        <strain evidence="2">MM171B00326</strain>
    </source>
</reference>
<evidence type="ECO:0000313" key="2">
    <source>
        <dbReference type="EMBL" id="QJB04395.1"/>
    </source>
</evidence>
<feature type="coiled-coil region" evidence="1">
    <location>
        <begin position="433"/>
        <end position="464"/>
    </location>
</feature>
<accession>A0A6M3MFV8</accession>